<feature type="transmembrane region" description="Helical" evidence="1">
    <location>
        <begin position="21"/>
        <end position="48"/>
    </location>
</feature>
<reference evidence="2" key="2">
    <citation type="submission" date="2023-05" db="EMBL/GenBank/DDBJ databases">
        <authorList>
            <consortium name="Lawrence Berkeley National Laboratory"/>
            <person name="Steindorff A."/>
            <person name="Hensen N."/>
            <person name="Bonometti L."/>
            <person name="Westerberg I."/>
            <person name="Brannstrom I.O."/>
            <person name="Guillou S."/>
            <person name="Cros-Aarteil S."/>
            <person name="Calhoun S."/>
            <person name="Haridas S."/>
            <person name="Kuo A."/>
            <person name="Mondo S."/>
            <person name="Pangilinan J."/>
            <person name="Riley R."/>
            <person name="Labutti K."/>
            <person name="Andreopoulos B."/>
            <person name="Lipzen A."/>
            <person name="Chen C."/>
            <person name="Yanf M."/>
            <person name="Daum C."/>
            <person name="Ng V."/>
            <person name="Clum A."/>
            <person name="Ohm R."/>
            <person name="Martin F."/>
            <person name="Silar P."/>
            <person name="Natvig D."/>
            <person name="Lalanne C."/>
            <person name="Gautier V."/>
            <person name="Ament-Velasquez S.L."/>
            <person name="Kruys A."/>
            <person name="Hutchinson M.I."/>
            <person name="Powell A.J."/>
            <person name="Barry K."/>
            <person name="Miller A.N."/>
            <person name="Grigoriev I.V."/>
            <person name="Debuchy R."/>
            <person name="Gladieux P."/>
            <person name="Thoren M.H."/>
            <person name="Johannesson H."/>
        </authorList>
    </citation>
    <scope>NUCLEOTIDE SEQUENCE</scope>
    <source>
        <strain evidence="2">PSN293</strain>
    </source>
</reference>
<name>A0AAN6YAD3_9PEZI</name>
<keyword evidence="3" id="KW-1185">Reference proteome</keyword>
<keyword evidence="1" id="KW-0812">Transmembrane</keyword>
<dbReference type="AlphaFoldDB" id="A0AAN6YAD3"/>
<dbReference type="Proteomes" id="UP001301769">
    <property type="component" value="Unassembled WGS sequence"/>
</dbReference>
<comment type="caution">
    <text evidence="2">The sequence shown here is derived from an EMBL/GenBank/DDBJ whole genome shotgun (WGS) entry which is preliminary data.</text>
</comment>
<feature type="transmembrane region" description="Helical" evidence="1">
    <location>
        <begin position="60"/>
        <end position="83"/>
    </location>
</feature>
<keyword evidence="1" id="KW-1133">Transmembrane helix</keyword>
<organism evidence="2 3">
    <name type="scientific">Rhypophila decipiens</name>
    <dbReference type="NCBI Taxonomy" id="261697"/>
    <lineage>
        <taxon>Eukaryota</taxon>
        <taxon>Fungi</taxon>
        <taxon>Dikarya</taxon>
        <taxon>Ascomycota</taxon>
        <taxon>Pezizomycotina</taxon>
        <taxon>Sordariomycetes</taxon>
        <taxon>Sordariomycetidae</taxon>
        <taxon>Sordariales</taxon>
        <taxon>Naviculisporaceae</taxon>
        <taxon>Rhypophila</taxon>
    </lineage>
</organism>
<keyword evidence="1" id="KW-0472">Membrane</keyword>
<evidence type="ECO:0000313" key="2">
    <source>
        <dbReference type="EMBL" id="KAK4214265.1"/>
    </source>
</evidence>
<proteinExistence type="predicted"/>
<evidence type="ECO:0000256" key="1">
    <source>
        <dbReference type="SAM" id="Phobius"/>
    </source>
</evidence>
<sequence length="111" mass="11651">MAVTSAVTDLVKSVGELAASLFNAVYTIFETFFTGVFHLFTGFFAFVVDIFQGVLDVVGGIGKFVAGNIVMLGLIGAAGYAYVRYTAQGQIQGQKAKETIQAAGANAKKNT</sequence>
<reference evidence="2" key="1">
    <citation type="journal article" date="2023" name="Mol. Phylogenet. Evol.">
        <title>Genome-scale phylogeny and comparative genomics of the fungal order Sordariales.</title>
        <authorList>
            <person name="Hensen N."/>
            <person name="Bonometti L."/>
            <person name="Westerberg I."/>
            <person name="Brannstrom I.O."/>
            <person name="Guillou S."/>
            <person name="Cros-Aarteil S."/>
            <person name="Calhoun S."/>
            <person name="Haridas S."/>
            <person name="Kuo A."/>
            <person name="Mondo S."/>
            <person name="Pangilinan J."/>
            <person name="Riley R."/>
            <person name="LaButti K."/>
            <person name="Andreopoulos B."/>
            <person name="Lipzen A."/>
            <person name="Chen C."/>
            <person name="Yan M."/>
            <person name="Daum C."/>
            <person name="Ng V."/>
            <person name="Clum A."/>
            <person name="Steindorff A."/>
            <person name="Ohm R.A."/>
            <person name="Martin F."/>
            <person name="Silar P."/>
            <person name="Natvig D.O."/>
            <person name="Lalanne C."/>
            <person name="Gautier V."/>
            <person name="Ament-Velasquez S.L."/>
            <person name="Kruys A."/>
            <person name="Hutchinson M.I."/>
            <person name="Powell A.J."/>
            <person name="Barry K."/>
            <person name="Miller A.N."/>
            <person name="Grigoriev I.V."/>
            <person name="Debuchy R."/>
            <person name="Gladieux P."/>
            <person name="Hiltunen Thoren M."/>
            <person name="Johannesson H."/>
        </authorList>
    </citation>
    <scope>NUCLEOTIDE SEQUENCE</scope>
    <source>
        <strain evidence="2">PSN293</strain>
    </source>
</reference>
<dbReference type="EMBL" id="MU858096">
    <property type="protein sequence ID" value="KAK4214265.1"/>
    <property type="molecule type" value="Genomic_DNA"/>
</dbReference>
<accession>A0AAN6YAD3</accession>
<protein>
    <submittedName>
        <fullName evidence="2">Uncharacterized protein</fullName>
    </submittedName>
</protein>
<gene>
    <name evidence="2" type="ORF">QBC37DRAFT_284160</name>
</gene>
<evidence type="ECO:0000313" key="3">
    <source>
        <dbReference type="Proteomes" id="UP001301769"/>
    </source>
</evidence>